<comment type="caution">
    <text evidence="2">The sequence shown here is derived from an EMBL/GenBank/DDBJ whole genome shotgun (WGS) entry which is preliminary data.</text>
</comment>
<evidence type="ECO:0000313" key="2">
    <source>
        <dbReference type="EMBL" id="GAA3639686.1"/>
    </source>
</evidence>
<feature type="region of interest" description="Disordered" evidence="1">
    <location>
        <begin position="74"/>
        <end position="108"/>
    </location>
</feature>
<dbReference type="EMBL" id="BAABAB010000050">
    <property type="protein sequence ID" value="GAA3639686.1"/>
    <property type="molecule type" value="Genomic_DNA"/>
</dbReference>
<organism evidence="2 3">
    <name type="scientific">Microlunatus ginsengisoli</name>
    <dbReference type="NCBI Taxonomy" id="363863"/>
    <lineage>
        <taxon>Bacteria</taxon>
        <taxon>Bacillati</taxon>
        <taxon>Actinomycetota</taxon>
        <taxon>Actinomycetes</taxon>
        <taxon>Propionibacteriales</taxon>
        <taxon>Propionibacteriaceae</taxon>
        <taxon>Microlunatus</taxon>
    </lineage>
</organism>
<accession>A0ABP7ATT7</accession>
<protein>
    <submittedName>
        <fullName evidence="2">Uncharacterized protein</fullName>
    </submittedName>
</protein>
<sequence>MMTGTPAPIRLLEHNLIDVCDLLDATFSLDGTRVAFVRRRAGGRDEWRGDLGDWLVPDGPGWRVLPDAEFGRTLAAGAESPAGHGAATDPARPLSSGQPAAGRDVLAS</sequence>
<gene>
    <name evidence="2" type="ORF">GCM10022236_47740</name>
</gene>
<name>A0ABP7ATT7_9ACTN</name>
<keyword evidence="3" id="KW-1185">Reference proteome</keyword>
<reference evidence="3" key="1">
    <citation type="journal article" date="2019" name="Int. J. Syst. Evol. Microbiol.">
        <title>The Global Catalogue of Microorganisms (GCM) 10K type strain sequencing project: providing services to taxonomists for standard genome sequencing and annotation.</title>
        <authorList>
            <consortium name="The Broad Institute Genomics Platform"/>
            <consortium name="The Broad Institute Genome Sequencing Center for Infectious Disease"/>
            <person name="Wu L."/>
            <person name="Ma J."/>
        </authorList>
    </citation>
    <scope>NUCLEOTIDE SEQUENCE [LARGE SCALE GENOMIC DNA]</scope>
    <source>
        <strain evidence="3">JCM 16929</strain>
    </source>
</reference>
<evidence type="ECO:0000313" key="3">
    <source>
        <dbReference type="Proteomes" id="UP001501490"/>
    </source>
</evidence>
<dbReference type="Proteomes" id="UP001501490">
    <property type="component" value="Unassembled WGS sequence"/>
</dbReference>
<evidence type="ECO:0000256" key="1">
    <source>
        <dbReference type="SAM" id="MobiDB-lite"/>
    </source>
</evidence>
<proteinExistence type="predicted"/>